<dbReference type="FunFam" id="1.10.10.1600:FF:000001">
    <property type="entry name" value="DNA polymerase III subunit alpha"/>
    <property type="match status" value="1"/>
</dbReference>
<dbReference type="InterPro" id="IPR041931">
    <property type="entry name" value="DNA_pol3_alpha_thumb_dom"/>
</dbReference>
<accession>A0A939IU07</accession>
<dbReference type="PANTHER" id="PTHR32294:SF0">
    <property type="entry name" value="DNA POLYMERASE III SUBUNIT ALPHA"/>
    <property type="match status" value="1"/>
</dbReference>
<evidence type="ECO:0000256" key="7">
    <source>
        <dbReference type="ARBA" id="ARBA00022705"/>
    </source>
</evidence>
<evidence type="ECO:0000313" key="12">
    <source>
        <dbReference type="Proteomes" id="UP000664654"/>
    </source>
</evidence>
<dbReference type="GO" id="GO:0005737">
    <property type="term" value="C:cytoplasm"/>
    <property type="evidence" value="ECO:0007669"/>
    <property type="project" value="UniProtKB-SubCell"/>
</dbReference>
<evidence type="ECO:0000313" key="11">
    <source>
        <dbReference type="EMBL" id="MBN7827986.1"/>
    </source>
</evidence>
<dbReference type="Gene3D" id="1.10.10.1600">
    <property type="entry name" value="Bacterial DNA polymerase III alpha subunit, thumb domain"/>
    <property type="match status" value="1"/>
</dbReference>
<comment type="catalytic activity">
    <reaction evidence="9">
        <text>DNA(n) + a 2'-deoxyribonucleoside 5'-triphosphate = DNA(n+1) + diphosphate</text>
        <dbReference type="Rhea" id="RHEA:22508"/>
        <dbReference type="Rhea" id="RHEA-COMP:17339"/>
        <dbReference type="Rhea" id="RHEA-COMP:17340"/>
        <dbReference type="ChEBI" id="CHEBI:33019"/>
        <dbReference type="ChEBI" id="CHEBI:61560"/>
        <dbReference type="ChEBI" id="CHEBI:173112"/>
        <dbReference type="EC" id="2.7.7.7"/>
    </reaction>
</comment>
<dbReference type="Proteomes" id="UP000664654">
    <property type="component" value="Unassembled WGS sequence"/>
</dbReference>
<keyword evidence="6" id="KW-0548">Nucleotidyltransferase</keyword>
<gene>
    <name evidence="11" type="ORF">J0A66_22390</name>
</gene>
<protein>
    <recommendedName>
        <fullName evidence="3">DNA polymerase III subunit alpha</fullName>
        <ecNumber evidence="2">2.7.7.7</ecNumber>
    </recommendedName>
</protein>
<keyword evidence="12" id="KW-1185">Reference proteome</keyword>
<dbReference type="GO" id="GO:0006260">
    <property type="term" value="P:DNA replication"/>
    <property type="evidence" value="ECO:0007669"/>
    <property type="project" value="UniProtKB-KW"/>
</dbReference>
<keyword evidence="7" id="KW-0235">DNA replication</keyword>
<dbReference type="InterPro" id="IPR004805">
    <property type="entry name" value="DnaE2/DnaE/PolC"/>
</dbReference>
<keyword evidence="5" id="KW-0808">Transferase</keyword>
<evidence type="ECO:0000256" key="5">
    <source>
        <dbReference type="ARBA" id="ARBA00022679"/>
    </source>
</evidence>
<feature type="non-terminal residue" evidence="11">
    <location>
        <position position="109"/>
    </location>
</feature>
<reference evidence="11" key="1">
    <citation type="submission" date="2021-03" db="EMBL/GenBank/DDBJ databases">
        <title>novel species isolated from a fishpond in China.</title>
        <authorList>
            <person name="Lu H."/>
            <person name="Cai Z."/>
        </authorList>
    </citation>
    <scope>NUCLEOTIDE SEQUENCE</scope>
    <source>
        <strain evidence="11">JCM 30855</strain>
    </source>
</reference>
<comment type="subcellular location">
    <subcellularLocation>
        <location evidence="1">Cytoplasm</location>
    </subcellularLocation>
</comment>
<dbReference type="RefSeq" id="WP_206576032.1">
    <property type="nucleotide sequence ID" value="NZ_JAFKCV010000239.1"/>
</dbReference>
<dbReference type="InterPro" id="IPR011708">
    <property type="entry name" value="DNA_pol3_alpha_NTPase_dom"/>
</dbReference>
<evidence type="ECO:0000256" key="4">
    <source>
        <dbReference type="ARBA" id="ARBA00022490"/>
    </source>
</evidence>
<evidence type="ECO:0000256" key="2">
    <source>
        <dbReference type="ARBA" id="ARBA00012417"/>
    </source>
</evidence>
<evidence type="ECO:0000256" key="3">
    <source>
        <dbReference type="ARBA" id="ARBA00019114"/>
    </source>
</evidence>
<sequence length="109" mass="11857">VIDHVAELYGRDAVSQIITFGTMAAKAVVRDVGRVLGHSYGFVDRLSKLIPPDPGMTLAKAFEVEPRLPELYDQDEEVRDLIDMARTLEGVTRNAGKHAGGVVIAPTKI</sequence>
<evidence type="ECO:0000256" key="6">
    <source>
        <dbReference type="ARBA" id="ARBA00022695"/>
    </source>
</evidence>
<dbReference type="GO" id="GO:0003887">
    <property type="term" value="F:DNA-directed DNA polymerase activity"/>
    <property type="evidence" value="ECO:0007669"/>
    <property type="project" value="UniProtKB-KW"/>
</dbReference>
<evidence type="ECO:0000256" key="8">
    <source>
        <dbReference type="ARBA" id="ARBA00022932"/>
    </source>
</evidence>
<dbReference type="Pfam" id="PF07733">
    <property type="entry name" value="DNA_pol3_alpha"/>
    <property type="match status" value="1"/>
</dbReference>
<evidence type="ECO:0000259" key="10">
    <source>
        <dbReference type="Pfam" id="PF07733"/>
    </source>
</evidence>
<dbReference type="GO" id="GO:0008408">
    <property type="term" value="F:3'-5' exonuclease activity"/>
    <property type="evidence" value="ECO:0007669"/>
    <property type="project" value="InterPro"/>
</dbReference>
<keyword evidence="8" id="KW-0239">DNA-directed DNA polymerase</keyword>
<comment type="caution">
    <text evidence="11">The sequence shown here is derived from an EMBL/GenBank/DDBJ whole genome shotgun (WGS) entry which is preliminary data.</text>
</comment>
<dbReference type="EC" id="2.7.7.7" evidence="2"/>
<evidence type="ECO:0000256" key="1">
    <source>
        <dbReference type="ARBA" id="ARBA00004496"/>
    </source>
</evidence>
<keyword evidence="4" id="KW-0963">Cytoplasm</keyword>
<name>A0A939IU07_9ALTE</name>
<dbReference type="AlphaFoldDB" id="A0A939IU07"/>
<feature type="domain" description="Bacterial DNA polymerase III alpha subunit NTPase" evidence="10">
    <location>
        <begin position="1"/>
        <end position="109"/>
    </location>
</feature>
<dbReference type="EMBL" id="JAFKCV010000239">
    <property type="protein sequence ID" value="MBN7827986.1"/>
    <property type="molecule type" value="Genomic_DNA"/>
</dbReference>
<dbReference type="PANTHER" id="PTHR32294">
    <property type="entry name" value="DNA POLYMERASE III SUBUNIT ALPHA"/>
    <property type="match status" value="1"/>
</dbReference>
<feature type="non-terminal residue" evidence="11">
    <location>
        <position position="1"/>
    </location>
</feature>
<proteinExistence type="predicted"/>
<evidence type="ECO:0000256" key="9">
    <source>
        <dbReference type="ARBA" id="ARBA00049244"/>
    </source>
</evidence>
<organism evidence="11 12">
    <name type="scientific">Bowmanella dokdonensis</name>
    <dbReference type="NCBI Taxonomy" id="751969"/>
    <lineage>
        <taxon>Bacteria</taxon>
        <taxon>Pseudomonadati</taxon>
        <taxon>Pseudomonadota</taxon>
        <taxon>Gammaproteobacteria</taxon>
        <taxon>Alteromonadales</taxon>
        <taxon>Alteromonadaceae</taxon>
        <taxon>Bowmanella</taxon>
    </lineage>
</organism>